<feature type="coiled-coil region" evidence="1">
    <location>
        <begin position="514"/>
        <end position="562"/>
    </location>
</feature>
<organism evidence="4">
    <name type="scientific">bioreactor metagenome</name>
    <dbReference type="NCBI Taxonomy" id="1076179"/>
    <lineage>
        <taxon>unclassified sequences</taxon>
        <taxon>metagenomes</taxon>
        <taxon>ecological metagenomes</taxon>
    </lineage>
</organism>
<keyword evidence="2" id="KW-0472">Membrane</keyword>
<name>A0A644UHQ2_9ZZZZ</name>
<keyword evidence="2" id="KW-1133">Transmembrane helix</keyword>
<dbReference type="SMART" id="SM00028">
    <property type="entry name" value="TPR"/>
    <property type="match status" value="8"/>
</dbReference>
<gene>
    <name evidence="4" type="primary">ycf3_7</name>
    <name evidence="4" type="ORF">SDC9_24405</name>
</gene>
<dbReference type="SMART" id="SM00421">
    <property type="entry name" value="HTH_LUXR"/>
    <property type="match status" value="1"/>
</dbReference>
<dbReference type="EMBL" id="VSSQ01000117">
    <property type="protein sequence ID" value="MPL78536.1"/>
    <property type="molecule type" value="Genomic_DNA"/>
</dbReference>
<dbReference type="GO" id="GO:0003677">
    <property type="term" value="F:DNA binding"/>
    <property type="evidence" value="ECO:0007669"/>
    <property type="project" value="InterPro"/>
</dbReference>
<dbReference type="PANTHER" id="PTHR10098">
    <property type="entry name" value="RAPSYN-RELATED"/>
    <property type="match status" value="1"/>
</dbReference>
<dbReference type="SUPFAM" id="SSF48452">
    <property type="entry name" value="TPR-like"/>
    <property type="match status" value="2"/>
</dbReference>
<protein>
    <submittedName>
        <fullName evidence="4">Photosystem I assembly protein Ycf3</fullName>
    </submittedName>
</protein>
<feature type="domain" description="HTH luxR-type" evidence="3">
    <location>
        <begin position="607"/>
        <end position="664"/>
    </location>
</feature>
<proteinExistence type="predicted"/>
<evidence type="ECO:0000256" key="1">
    <source>
        <dbReference type="SAM" id="Coils"/>
    </source>
</evidence>
<dbReference type="GO" id="GO:0006355">
    <property type="term" value="P:regulation of DNA-templated transcription"/>
    <property type="evidence" value="ECO:0007669"/>
    <property type="project" value="InterPro"/>
</dbReference>
<dbReference type="InterPro" id="IPR016032">
    <property type="entry name" value="Sig_transdc_resp-reg_C-effctor"/>
</dbReference>
<evidence type="ECO:0000256" key="2">
    <source>
        <dbReference type="SAM" id="Phobius"/>
    </source>
</evidence>
<evidence type="ECO:0000259" key="3">
    <source>
        <dbReference type="SMART" id="SM00421"/>
    </source>
</evidence>
<keyword evidence="1" id="KW-0175">Coiled coil</keyword>
<accession>A0A644UHQ2</accession>
<dbReference type="AlphaFoldDB" id="A0A644UHQ2"/>
<dbReference type="Pfam" id="PF13424">
    <property type="entry name" value="TPR_12"/>
    <property type="match status" value="2"/>
</dbReference>
<dbReference type="SUPFAM" id="SSF81901">
    <property type="entry name" value="HCP-like"/>
    <property type="match status" value="1"/>
</dbReference>
<sequence>MSRLRIISRLLFCLSWLFPAGVQSQGVEMPYDTALISSVLAKAGDARDDEAIQLYNTAIQAAEKCLSGGGSKALVKAVKRKLIKARLGLGLVHYNRLEYAVSMELFRLALREAEASGDKLLVAECYFYIAEVYLEQSQFGNSMEYYRLSLSGYEKLNDDSGQFWCLAGMGIVQKLRGNYKDAVELYNKALLKARNTGMTYEEAICHNNLGNVHRKTGDFAKAMESYEKAIEVFRKINDVAAVSDCLNNIGNLYSDNHNPFRALEYYSQSLKMAQNLNDEYRLIIRYKNMAGAYTELKDYENAGLFLEDALRLAEKSGDKSFLGSCNMLFGKLHIVKNDFIIASAFFRKSVNLFEEIGAMPELAEALTELSYTLINLNSVREAIEMADKAMKIAAATGSLKGRLDASLCLAACYEKAGNSDKAYTCLKSAAALKDSIYTAEKYRTIEEIEAGFARSELKKENEALSQNSLLQKQAIRTKNIILLLLGISLLLGIALIWLIYKRKNEAKRETGVIRRQSEEKIGRLSEDLSAKERELTAKTIFINQKNQLLEKLIGELDELKKTDVSEASVQHLQVQLKQELAPNAWKEFEVQFNEVHPGFQARLIRNYPDLTPAERRLCSFIRLDMNTREVSSLTGQSIKSIEVARTRIRKKLGVPHEQNLTNFIALI</sequence>
<dbReference type="Gene3D" id="1.25.40.10">
    <property type="entry name" value="Tetratricopeptide repeat domain"/>
    <property type="match status" value="2"/>
</dbReference>
<dbReference type="InterPro" id="IPR019734">
    <property type="entry name" value="TPR_rpt"/>
</dbReference>
<dbReference type="InterPro" id="IPR000792">
    <property type="entry name" value="Tscrpt_reg_LuxR_C"/>
</dbReference>
<dbReference type="SUPFAM" id="SSF46894">
    <property type="entry name" value="C-terminal effector domain of the bipartite response regulators"/>
    <property type="match status" value="1"/>
</dbReference>
<dbReference type="PROSITE" id="PS50005">
    <property type="entry name" value="TPR"/>
    <property type="match status" value="1"/>
</dbReference>
<reference evidence="4" key="1">
    <citation type="submission" date="2019-08" db="EMBL/GenBank/DDBJ databases">
        <authorList>
            <person name="Kucharzyk K."/>
            <person name="Murdoch R.W."/>
            <person name="Higgins S."/>
            <person name="Loffler F."/>
        </authorList>
    </citation>
    <scope>NUCLEOTIDE SEQUENCE</scope>
</reference>
<dbReference type="InterPro" id="IPR011990">
    <property type="entry name" value="TPR-like_helical_dom_sf"/>
</dbReference>
<evidence type="ECO:0000313" key="4">
    <source>
        <dbReference type="EMBL" id="MPL78536.1"/>
    </source>
</evidence>
<dbReference type="NCBIfam" id="TIGR01167">
    <property type="entry name" value="LPXTG_anchor"/>
    <property type="match status" value="1"/>
</dbReference>
<comment type="caution">
    <text evidence="4">The sequence shown here is derived from an EMBL/GenBank/DDBJ whole genome shotgun (WGS) entry which is preliminary data.</text>
</comment>
<keyword evidence="2" id="KW-0812">Transmembrane</keyword>
<feature type="transmembrane region" description="Helical" evidence="2">
    <location>
        <begin position="480"/>
        <end position="500"/>
    </location>
</feature>